<dbReference type="Pfam" id="PF23572">
    <property type="entry name" value="GH3_C"/>
    <property type="match status" value="1"/>
</dbReference>
<sequence length="250" mass="28152">MYSVFGASYASGLIRSIQFLQDNWPLLCEDIRTGTLNLEITDNSVRKSVLTNILKADPIFADFIETECSNKSWKGIITRLWPNTKCIQAVVTGTMSQYLPTLEYYGNQVPLVSPMYTSSECYFGLYRFRVGDLLRVSGFKNKAPQFNFISRKNVALSIEADKTDESELQNAVSETVVNHLRPLNVILVDYTAYADTSTIPGHYVILWEYSMLDNGSTATCQMVPPSVFEDCCLAIEESLNSVSCRIYLPH</sequence>
<organism evidence="5 6">
    <name type="scientific">Heracleum sosnowskyi</name>
    <dbReference type="NCBI Taxonomy" id="360622"/>
    <lineage>
        <taxon>Eukaryota</taxon>
        <taxon>Viridiplantae</taxon>
        <taxon>Streptophyta</taxon>
        <taxon>Embryophyta</taxon>
        <taxon>Tracheophyta</taxon>
        <taxon>Spermatophyta</taxon>
        <taxon>Magnoliopsida</taxon>
        <taxon>eudicotyledons</taxon>
        <taxon>Gunneridae</taxon>
        <taxon>Pentapetalae</taxon>
        <taxon>asterids</taxon>
        <taxon>campanulids</taxon>
        <taxon>Apiales</taxon>
        <taxon>Apiaceae</taxon>
        <taxon>Apioideae</taxon>
        <taxon>apioid superclade</taxon>
        <taxon>Tordylieae</taxon>
        <taxon>Tordyliinae</taxon>
        <taxon>Heracleum</taxon>
    </lineage>
</organism>
<keyword evidence="2" id="KW-0436">Ligase</keyword>
<accession>A0AAD8IZY1</accession>
<dbReference type="GO" id="GO:0005737">
    <property type="term" value="C:cytoplasm"/>
    <property type="evidence" value="ECO:0007669"/>
    <property type="project" value="TreeGrafter"/>
</dbReference>
<comment type="similarity">
    <text evidence="1">Belongs to the IAA-amido conjugating enzyme family.</text>
</comment>
<gene>
    <name evidence="5" type="ORF">POM88_014191</name>
</gene>
<dbReference type="InterPro" id="IPR055378">
    <property type="entry name" value="GH3_C"/>
</dbReference>
<evidence type="ECO:0000313" key="5">
    <source>
        <dbReference type="EMBL" id="KAK1395135.1"/>
    </source>
</evidence>
<dbReference type="InterPro" id="IPR055377">
    <property type="entry name" value="GH3_M"/>
</dbReference>
<comment type="caution">
    <text evidence="5">The sequence shown here is derived from an EMBL/GenBank/DDBJ whole genome shotgun (WGS) entry which is preliminary data.</text>
</comment>
<dbReference type="Pfam" id="PF23571">
    <property type="entry name" value="GH3_M"/>
    <property type="match status" value="1"/>
</dbReference>
<dbReference type="AlphaFoldDB" id="A0AAD8IZY1"/>
<proteinExistence type="inferred from homology"/>
<name>A0AAD8IZY1_9APIA</name>
<evidence type="ECO:0000259" key="4">
    <source>
        <dbReference type="Pfam" id="PF23572"/>
    </source>
</evidence>
<reference evidence="5" key="1">
    <citation type="submission" date="2023-02" db="EMBL/GenBank/DDBJ databases">
        <title>Genome of toxic invasive species Heracleum sosnowskyi carries increased number of genes despite the absence of recent whole-genome duplications.</title>
        <authorList>
            <person name="Schelkunov M."/>
            <person name="Shtratnikova V."/>
            <person name="Makarenko M."/>
            <person name="Klepikova A."/>
            <person name="Omelchenko D."/>
            <person name="Novikova G."/>
            <person name="Obukhova E."/>
            <person name="Bogdanov V."/>
            <person name="Penin A."/>
            <person name="Logacheva M."/>
        </authorList>
    </citation>
    <scope>NUCLEOTIDE SEQUENCE</scope>
    <source>
        <strain evidence="5">Hsosn_3</strain>
        <tissue evidence="5">Leaf</tissue>
    </source>
</reference>
<feature type="domain" description="GH3 C-terminal" evidence="4">
    <location>
        <begin position="167"/>
        <end position="242"/>
    </location>
</feature>
<evidence type="ECO:0000259" key="3">
    <source>
        <dbReference type="Pfam" id="PF23571"/>
    </source>
</evidence>
<evidence type="ECO:0000313" key="6">
    <source>
        <dbReference type="Proteomes" id="UP001237642"/>
    </source>
</evidence>
<dbReference type="Pfam" id="PF03321">
    <property type="entry name" value="GH3"/>
    <property type="match status" value="1"/>
</dbReference>
<evidence type="ECO:0000256" key="2">
    <source>
        <dbReference type="ARBA" id="ARBA00022598"/>
    </source>
</evidence>
<dbReference type="InterPro" id="IPR004993">
    <property type="entry name" value="GH3"/>
</dbReference>
<reference evidence="5" key="2">
    <citation type="submission" date="2023-05" db="EMBL/GenBank/DDBJ databases">
        <authorList>
            <person name="Schelkunov M.I."/>
        </authorList>
    </citation>
    <scope>NUCLEOTIDE SEQUENCE</scope>
    <source>
        <strain evidence="5">Hsosn_3</strain>
        <tissue evidence="5">Leaf</tissue>
    </source>
</reference>
<evidence type="ECO:0000256" key="1">
    <source>
        <dbReference type="ARBA" id="ARBA00008068"/>
    </source>
</evidence>
<dbReference type="PANTHER" id="PTHR31901">
    <property type="entry name" value="GH3 DOMAIN-CONTAINING PROTEIN"/>
    <property type="match status" value="1"/>
</dbReference>
<feature type="domain" description="GH3 middle" evidence="3">
    <location>
        <begin position="122"/>
        <end position="151"/>
    </location>
</feature>
<keyword evidence="6" id="KW-1185">Reference proteome</keyword>
<protein>
    <submittedName>
        <fullName evidence="5">Uncharacterized protein</fullName>
    </submittedName>
</protein>
<dbReference type="GO" id="GO:0016881">
    <property type="term" value="F:acid-amino acid ligase activity"/>
    <property type="evidence" value="ECO:0007669"/>
    <property type="project" value="TreeGrafter"/>
</dbReference>
<dbReference type="Proteomes" id="UP001237642">
    <property type="component" value="Unassembled WGS sequence"/>
</dbReference>
<dbReference type="PANTHER" id="PTHR31901:SF9">
    <property type="entry name" value="GH3 DOMAIN-CONTAINING PROTEIN"/>
    <property type="match status" value="1"/>
</dbReference>
<dbReference type="EMBL" id="JAUIZM010000003">
    <property type="protein sequence ID" value="KAK1395135.1"/>
    <property type="molecule type" value="Genomic_DNA"/>
</dbReference>